<keyword evidence="5" id="KW-0676">Redox-active center</keyword>
<name>A0ABP7J7D3_9ACTN</name>
<keyword evidence="2" id="KW-0813">Transport</keyword>
<evidence type="ECO:0000256" key="6">
    <source>
        <dbReference type="SAM" id="MobiDB-lite"/>
    </source>
</evidence>
<dbReference type="SUPFAM" id="SSF52833">
    <property type="entry name" value="Thioredoxin-like"/>
    <property type="match status" value="1"/>
</dbReference>
<sequence>MSPADFTRPASLQGAVDLGARKQALEAQARREAAAAQAASGGAPATPAGAAVIDVTDETFATEVIERSMRTPVVLDLWATWCEPCKQLSPILEKLAAEAAGRWVLAKVDVDASPQISGALQVQSIPTVLAVFQGQAVTGFQGALPEAQVRQWLDQLLQALAQYLPPEGQAPEEGEDTQGRPAQPPVDPDLLAAEKAIDEGDLDAAAAAYERLLARAPADPDAKIGLAGVGLVRRTQELDPDAVLRRAAGSPADVEVQTQAADIEMLGGRVDEAFDRLIQLIRRTSGDDRDRVRRHLLGLFDALPAGDPSVAKARRGLASALF</sequence>
<comment type="caution">
    <text evidence="8">The sequence shown here is derived from an EMBL/GenBank/DDBJ whole genome shotgun (WGS) entry which is preliminary data.</text>
</comment>
<evidence type="ECO:0000256" key="3">
    <source>
        <dbReference type="ARBA" id="ARBA00022982"/>
    </source>
</evidence>
<gene>
    <name evidence="8" type="ORF">GCM10022226_66580</name>
</gene>
<keyword evidence="3" id="KW-0249">Electron transport</keyword>
<feature type="region of interest" description="Disordered" evidence="6">
    <location>
        <begin position="167"/>
        <end position="188"/>
    </location>
</feature>
<dbReference type="InterPro" id="IPR013766">
    <property type="entry name" value="Thioredoxin_domain"/>
</dbReference>
<dbReference type="InterPro" id="IPR017937">
    <property type="entry name" value="Thioredoxin_CS"/>
</dbReference>
<accession>A0ABP7J7D3</accession>
<reference evidence="9" key="1">
    <citation type="journal article" date="2019" name="Int. J. Syst. Evol. Microbiol.">
        <title>The Global Catalogue of Microorganisms (GCM) 10K type strain sequencing project: providing services to taxonomists for standard genome sequencing and annotation.</title>
        <authorList>
            <consortium name="The Broad Institute Genomics Platform"/>
            <consortium name="The Broad Institute Genome Sequencing Center for Infectious Disease"/>
            <person name="Wu L."/>
            <person name="Ma J."/>
        </authorList>
    </citation>
    <scope>NUCLEOTIDE SEQUENCE [LARGE SCALE GENOMIC DNA]</scope>
    <source>
        <strain evidence="9">JCM 16908</strain>
    </source>
</reference>
<evidence type="ECO:0000256" key="2">
    <source>
        <dbReference type="ARBA" id="ARBA00022448"/>
    </source>
</evidence>
<evidence type="ECO:0000256" key="5">
    <source>
        <dbReference type="ARBA" id="ARBA00023284"/>
    </source>
</evidence>
<feature type="domain" description="Thioredoxin" evidence="7">
    <location>
        <begin position="39"/>
        <end position="158"/>
    </location>
</feature>
<evidence type="ECO:0000313" key="9">
    <source>
        <dbReference type="Proteomes" id="UP001500888"/>
    </source>
</evidence>
<dbReference type="Pfam" id="PF14561">
    <property type="entry name" value="TPR_20"/>
    <property type="match status" value="1"/>
</dbReference>
<dbReference type="PANTHER" id="PTHR45663">
    <property type="entry name" value="GEO12009P1"/>
    <property type="match status" value="1"/>
</dbReference>
<dbReference type="RefSeq" id="WP_344949608.1">
    <property type="nucleotide sequence ID" value="NZ_BAAAZR010000038.1"/>
</dbReference>
<dbReference type="SUPFAM" id="SSF48452">
    <property type="entry name" value="TPR-like"/>
    <property type="match status" value="1"/>
</dbReference>
<dbReference type="PANTHER" id="PTHR45663:SF11">
    <property type="entry name" value="GEO12009P1"/>
    <property type="match status" value="1"/>
</dbReference>
<dbReference type="CDD" id="cd02956">
    <property type="entry name" value="ybbN"/>
    <property type="match status" value="1"/>
</dbReference>
<organism evidence="8 9">
    <name type="scientific">Sphaerisporangium flaviroseum</name>
    <dbReference type="NCBI Taxonomy" id="509199"/>
    <lineage>
        <taxon>Bacteria</taxon>
        <taxon>Bacillati</taxon>
        <taxon>Actinomycetota</taxon>
        <taxon>Actinomycetes</taxon>
        <taxon>Streptosporangiales</taxon>
        <taxon>Streptosporangiaceae</taxon>
        <taxon>Sphaerisporangium</taxon>
    </lineage>
</organism>
<dbReference type="Pfam" id="PF00085">
    <property type="entry name" value="Thioredoxin"/>
    <property type="match status" value="1"/>
</dbReference>
<dbReference type="InterPro" id="IPR011990">
    <property type="entry name" value="TPR-like_helical_dom_sf"/>
</dbReference>
<dbReference type="InterPro" id="IPR036249">
    <property type="entry name" value="Thioredoxin-like_sf"/>
</dbReference>
<dbReference type="Gene3D" id="1.25.40.10">
    <property type="entry name" value="Tetratricopeptide repeat domain"/>
    <property type="match status" value="1"/>
</dbReference>
<keyword evidence="4" id="KW-1015">Disulfide bond</keyword>
<protein>
    <submittedName>
        <fullName evidence="8">Tetratricopeptide repeat protein</fullName>
    </submittedName>
</protein>
<dbReference type="EMBL" id="BAAAZR010000038">
    <property type="protein sequence ID" value="GAA3835656.1"/>
    <property type="molecule type" value="Genomic_DNA"/>
</dbReference>
<dbReference type="PROSITE" id="PS51352">
    <property type="entry name" value="THIOREDOXIN_2"/>
    <property type="match status" value="1"/>
</dbReference>
<dbReference type="Proteomes" id="UP001500888">
    <property type="component" value="Unassembled WGS sequence"/>
</dbReference>
<evidence type="ECO:0000256" key="4">
    <source>
        <dbReference type="ARBA" id="ARBA00023157"/>
    </source>
</evidence>
<keyword evidence="9" id="KW-1185">Reference proteome</keyword>
<proteinExistence type="inferred from homology"/>
<evidence type="ECO:0000256" key="1">
    <source>
        <dbReference type="ARBA" id="ARBA00008987"/>
    </source>
</evidence>
<dbReference type="Gene3D" id="3.40.30.10">
    <property type="entry name" value="Glutaredoxin"/>
    <property type="match status" value="1"/>
</dbReference>
<dbReference type="PROSITE" id="PS00194">
    <property type="entry name" value="THIOREDOXIN_1"/>
    <property type="match status" value="1"/>
</dbReference>
<evidence type="ECO:0000313" key="8">
    <source>
        <dbReference type="EMBL" id="GAA3835656.1"/>
    </source>
</evidence>
<evidence type="ECO:0000259" key="7">
    <source>
        <dbReference type="PROSITE" id="PS51352"/>
    </source>
</evidence>
<comment type="similarity">
    <text evidence="1">Belongs to the thioredoxin family.</text>
</comment>